<dbReference type="PATRIC" id="fig|1302.21.peg.1437"/>
<dbReference type="EMBL" id="LQRC01000190">
    <property type="protein sequence ID" value="KXT71333.1"/>
    <property type="molecule type" value="Genomic_DNA"/>
</dbReference>
<organism evidence="2 3">
    <name type="scientific">Streptococcus gordonii</name>
    <dbReference type="NCBI Taxonomy" id="1302"/>
    <lineage>
        <taxon>Bacteria</taxon>
        <taxon>Bacillati</taxon>
        <taxon>Bacillota</taxon>
        <taxon>Bacilli</taxon>
        <taxon>Lactobacillales</taxon>
        <taxon>Streptococcaceae</taxon>
        <taxon>Streptococcus</taxon>
    </lineage>
</organism>
<dbReference type="AlphaFoldDB" id="A0A139N5Y1"/>
<evidence type="ECO:0000313" key="2">
    <source>
        <dbReference type="EMBL" id="KXT71333.1"/>
    </source>
</evidence>
<comment type="caution">
    <text evidence="2">The sequence shown here is derived from an EMBL/GenBank/DDBJ whole genome shotgun (WGS) entry which is preliminary data.</text>
</comment>
<feature type="coiled-coil region" evidence="1">
    <location>
        <begin position="1"/>
        <end position="35"/>
    </location>
</feature>
<protein>
    <submittedName>
        <fullName evidence="2">Uncharacterized protein</fullName>
    </submittedName>
</protein>
<reference evidence="2 3" key="1">
    <citation type="submission" date="2016-01" db="EMBL/GenBank/DDBJ databases">
        <title>Highly variable Streptococcus oralis are common among viridans streptococci isolated from primates.</title>
        <authorList>
            <person name="Denapaite D."/>
            <person name="Rieger M."/>
            <person name="Koendgen S."/>
            <person name="Brueckner R."/>
            <person name="Ochigava I."/>
            <person name="Kappeler P."/>
            <person name="Maetz-Rensing K."/>
            <person name="Leendertz F."/>
            <person name="Hakenbeck R."/>
        </authorList>
    </citation>
    <scope>NUCLEOTIDE SEQUENCE [LARGE SCALE GENOMIC DNA]</scope>
    <source>
        <strain evidence="2 3">DD07</strain>
    </source>
</reference>
<evidence type="ECO:0000256" key="1">
    <source>
        <dbReference type="SAM" id="Coils"/>
    </source>
</evidence>
<accession>A0A139N5Y1</accession>
<keyword evidence="1" id="KW-0175">Coiled coil</keyword>
<gene>
    <name evidence="2" type="ORF">SGODD07_01283</name>
</gene>
<proteinExistence type="predicted"/>
<evidence type="ECO:0000313" key="3">
    <source>
        <dbReference type="Proteomes" id="UP000070096"/>
    </source>
</evidence>
<dbReference type="Proteomes" id="UP000070096">
    <property type="component" value="Unassembled WGS sequence"/>
</dbReference>
<sequence length="54" mass="6054">MIAAKTRYAKAQKAVENLNADIQTKQKVLADARAELDKELNSDFRVADGTFEKQ</sequence>
<name>A0A139N5Y1_STRGN</name>